<protein>
    <recommendedName>
        <fullName evidence="7">Solute carrier family 40 member</fullName>
    </recommendedName>
</protein>
<name>A0A446BCP7_9PEZI</name>
<evidence type="ECO:0000256" key="7">
    <source>
        <dbReference type="RuleBase" id="RU365065"/>
    </source>
</evidence>
<dbReference type="Proteomes" id="UP000289323">
    <property type="component" value="Unassembled WGS sequence"/>
</dbReference>
<keyword evidence="5 7" id="KW-1133">Transmembrane helix</keyword>
<feature type="region of interest" description="Disordered" evidence="8">
    <location>
        <begin position="298"/>
        <end position="326"/>
    </location>
</feature>
<feature type="transmembrane region" description="Helical" evidence="7">
    <location>
        <begin position="250"/>
        <end position="274"/>
    </location>
</feature>
<dbReference type="EMBL" id="OUUZ01000003">
    <property type="protein sequence ID" value="SPQ20277.1"/>
    <property type="molecule type" value="Genomic_DNA"/>
</dbReference>
<evidence type="ECO:0000256" key="3">
    <source>
        <dbReference type="ARBA" id="ARBA00022448"/>
    </source>
</evidence>
<reference evidence="9 10" key="1">
    <citation type="submission" date="2018-04" db="EMBL/GenBank/DDBJ databases">
        <authorList>
            <person name="Huttner S."/>
            <person name="Dainat J."/>
        </authorList>
    </citation>
    <scope>NUCLEOTIDE SEQUENCE [LARGE SCALE GENOMIC DNA]</scope>
</reference>
<dbReference type="SUPFAM" id="SSF103473">
    <property type="entry name" value="MFS general substrate transporter"/>
    <property type="match status" value="1"/>
</dbReference>
<comment type="caution">
    <text evidence="7">Lacks conserved residue(s) required for the propagation of feature annotation.</text>
</comment>
<evidence type="ECO:0000313" key="9">
    <source>
        <dbReference type="EMBL" id="SPQ20277.1"/>
    </source>
</evidence>
<sequence>MVTVTVAVSKAFSKNIWAGPRSVRTYKMGDTHIPGSQLTPTAPALRPGDLAGDEELPGSTNYSGNEPGIAEVGGELPGSNINRIPIAISKSLTIRLYASHFLSTWNSRWFEAAVVYFLASVFPDNLLPISIYALTRNAVAVALTAPAGTWIDRASRLTVVRASIIGQRVAVAASCGLFWAMLALPPPGPEMLRRGLFAATVVLACVEKLAAGVNLVSVERDWVVVITEGDEDARRTMNARMRRIDLFCKLLGPLSVALIAAASVPAAVLLTLGMNLASVLVEYYCIETVFRRVPTLRRSATPSTPLPPEEAGTHQEQSRQPSPHTTFRQRLQRMAAQVLMIPTLRLYFGHPAVIPSFSLSLLYLTVLSFSGQMLTYLLASHISMWQVGILRGVSTIFELSATWIAPRLMKRIGVIRTGLWSIGWQMAWLAGGASWFFSYYGRGYPSASLMPAAGLAAAVAFSRIGLWGFDLSAQNIVQDEVQGDRRGVFSTTETSLQNVFDMLSWAMTIIWSDPNSFQWPVLVSCVAVYVAGGLYASFLRRRRGHLIHAPSCLGPKVDA</sequence>
<keyword evidence="4 7" id="KW-0812">Transmembrane</keyword>
<comment type="similarity">
    <text evidence="2 7">Belongs to the ferroportin (FP) (TC 2.A.100) family. SLC40A subfamily.</text>
</comment>
<comment type="function">
    <text evidence="7">May be involved in iron transport and iron homeostasis.</text>
</comment>
<comment type="subcellular location">
    <subcellularLocation>
        <location evidence="1 7">Membrane</location>
        <topology evidence="1 7">Multi-pass membrane protein</topology>
    </subcellularLocation>
</comment>
<dbReference type="PANTHER" id="PTHR11660:SF57">
    <property type="entry name" value="SOLUTE CARRIER FAMILY 40 MEMBER"/>
    <property type="match status" value="1"/>
</dbReference>
<keyword evidence="6 7" id="KW-0472">Membrane</keyword>
<dbReference type="InterPro" id="IPR036259">
    <property type="entry name" value="MFS_trans_sf"/>
</dbReference>
<feature type="region of interest" description="Disordered" evidence="8">
    <location>
        <begin position="29"/>
        <end position="69"/>
    </location>
</feature>
<evidence type="ECO:0000256" key="1">
    <source>
        <dbReference type="ARBA" id="ARBA00004141"/>
    </source>
</evidence>
<dbReference type="AlphaFoldDB" id="A0A446BCP7"/>
<evidence type="ECO:0000313" key="10">
    <source>
        <dbReference type="Proteomes" id="UP000289323"/>
    </source>
</evidence>
<dbReference type="InterPro" id="IPR009716">
    <property type="entry name" value="Ferroportin-1"/>
</dbReference>
<evidence type="ECO:0000256" key="6">
    <source>
        <dbReference type="ARBA" id="ARBA00023136"/>
    </source>
</evidence>
<dbReference type="GO" id="GO:0016020">
    <property type="term" value="C:membrane"/>
    <property type="evidence" value="ECO:0007669"/>
    <property type="project" value="UniProtKB-SubCell"/>
</dbReference>
<keyword evidence="7" id="KW-0406">Ion transport</keyword>
<organism evidence="9 10">
    <name type="scientific">Thermothielavioides terrestris</name>
    <dbReference type="NCBI Taxonomy" id="2587410"/>
    <lineage>
        <taxon>Eukaryota</taxon>
        <taxon>Fungi</taxon>
        <taxon>Dikarya</taxon>
        <taxon>Ascomycota</taxon>
        <taxon>Pezizomycotina</taxon>
        <taxon>Sordariomycetes</taxon>
        <taxon>Sordariomycetidae</taxon>
        <taxon>Sordariales</taxon>
        <taxon>Chaetomiaceae</taxon>
        <taxon>Thermothielavioides</taxon>
    </lineage>
</organism>
<keyword evidence="3 7" id="KW-0813">Transport</keyword>
<feature type="transmembrane region" description="Helical" evidence="7">
    <location>
        <begin position="517"/>
        <end position="538"/>
    </location>
</feature>
<feature type="transmembrane region" description="Helical" evidence="7">
    <location>
        <begin position="417"/>
        <end position="437"/>
    </location>
</feature>
<gene>
    <name evidence="9" type="ORF">TT172_LOCUS2696</name>
</gene>
<dbReference type="CDD" id="cd17480">
    <property type="entry name" value="MFS_SLC40A1_like"/>
    <property type="match status" value="1"/>
</dbReference>
<feature type="transmembrane region" description="Helical" evidence="7">
    <location>
        <begin position="165"/>
        <end position="184"/>
    </location>
</feature>
<proteinExistence type="inferred from homology"/>
<evidence type="ECO:0000256" key="4">
    <source>
        <dbReference type="ARBA" id="ARBA00022692"/>
    </source>
</evidence>
<dbReference type="Pfam" id="PF06963">
    <property type="entry name" value="FPN1"/>
    <property type="match status" value="1"/>
</dbReference>
<dbReference type="GO" id="GO:0005381">
    <property type="term" value="F:iron ion transmembrane transporter activity"/>
    <property type="evidence" value="ECO:0007669"/>
    <property type="project" value="UniProtKB-UniRule"/>
</dbReference>
<dbReference type="PANTHER" id="PTHR11660">
    <property type="entry name" value="SOLUTE CARRIER FAMILY 40 MEMBER"/>
    <property type="match status" value="1"/>
</dbReference>
<evidence type="ECO:0000256" key="2">
    <source>
        <dbReference type="ARBA" id="ARBA00006279"/>
    </source>
</evidence>
<evidence type="ECO:0000256" key="8">
    <source>
        <dbReference type="SAM" id="MobiDB-lite"/>
    </source>
</evidence>
<evidence type="ECO:0000256" key="5">
    <source>
        <dbReference type="ARBA" id="ARBA00022989"/>
    </source>
</evidence>
<accession>A0A446BCP7</accession>